<organism evidence="3 4">
    <name type="scientific">Imshaugia aleurites</name>
    <dbReference type="NCBI Taxonomy" id="172621"/>
    <lineage>
        <taxon>Eukaryota</taxon>
        <taxon>Fungi</taxon>
        <taxon>Dikarya</taxon>
        <taxon>Ascomycota</taxon>
        <taxon>Pezizomycotina</taxon>
        <taxon>Lecanoromycetes</taxon>
        <taxon>OSLEUM clade</taxon>
        <taxon>Lecanoromycetidae</taxon>
        <taxon>Lecanorales</taxon>
        <taxon>Lecanorineae</taxon>
        <taxon>Parmeliaceae</taxon>
        <taxon>Imshaugia</taxon>
    </lineage>
</organism>
<comment type="caution">
    <text evidence="3">The sequence shown here is derived from an EMBL/GenBank/DDBJ whole genome shotgun (WGS) entry which is preliminary data.</text>
</comment>
<feature type="region of interest" description="Disordered" evidence="1">
    <location>
        <begin position="85"/>
        <end position="111"/>
    </location>
</feature>
<accession>A0A8H3FR79</accession>
<dbReference type="EMBL" id="CAJPDT010000050">
    <property type="protein sequence ID" value="CAF9928485.1"/>
    <property type="molecule type" value="Genomic_DNA"/>
</dbReference>
<dbReference type="Proteomes" id="UP000664534">
    <property type="component" value="Unassembled WGS sequence"/>
</dbReference>
<dbReference type="AlphaFoldDB" id="A0A8H3FR79"/>
<proteinExistence type="predicted"/>
<name>A0A8H3FR79_9LECA</name>
<evidence type="ECO:0000259" key="2">
    <source>
        <dbReference type="SMART" id="SM00355"/>
    </source>
</evidence>
<gene>
    <name evidence="3" type="ORF">IMSHALPRED_007663</name>
</gene>
<sequence>MTDADHASERLSTAITGWQNQHFVSQQGSYCATDSLQCNVDGGIPLDPEEDWAQLSLNHRAVTDPVQYQYGGITGSLETPAAGINSTSSRQVPASNVSQTEIGRDVSPQDSDKLKNLVPDQVCTCAACLNGYRCPEHLRGREAHPDCVFGCRVTGCQWTINTLVHQQNSLECLFWHEKRKSHHGKPGDYRCRETGCKFVTKRWSDFKRHTSSKHCIKPQKLDCPVLSCKYHQIGFARKDKLKSHYQTVHEGKLLPGKPNQAIKSKVKDST</sequence>
<protein>
    <recommendedName>
        <fullName evidence="2">C2H2-type domain-containing protein</fullName>
    </recommendedName>
</protein>
<feature type="domain" description="C2H2-type" evidence="2">
    <location>
        <begin position="221"/>
        <end position="249"/>
    </location>
</feature>
<evidence type="ECO:0000313" key="3">
    <source>
        <dbReference type="EMBL" id="CAF9928485.1"/>
    </source>
</evidence>
<evidence type="ECO:0000256" key="1">
    <source>
        <dbReference type="SAM" id="MobiDB-lite"/>
    </source>
</evidence>
<dbReference type="SMART" id="SM00355">
    <property type="entry name" value="ZnF_C2H2"/>
    <property type="match status" value="2"/>
</dbReference>
<reference evidence="3" key="1">
    <citation type="submission" date="2021-03" db="EMBL/GenBank/DDBJ databases">
        <authorList>
            <person name="Tagirdzhanova G."/>
        </authorList>
    </citation>
    <scope>NUCLEOTIDE SEQUENCE</scope>
</reference>
<feature type="domain" description="C2H2-type" evidence="2">
    <location>
        <begin position="189"/>
        <end position="214"/>
    </location>
</feature>
<dbReference type="InterPro" id="IPR013087">
    <property type="entry name" value="Znf_C2H2_type"/>
</dbReference>
<dbReference type="OrthoDB" id="8922241at2759"/>
<keyword evidence="4" id="KW-1185">Reference proteome</keyword>
<evidence type="ECO:0000313" key="4">
    <source>
        <dbReference type="Proteomes" id="UP000664534"/>
    </source>
</evidence>
<feature type="compositionally biased region" description="Polar residues" evidence="1">
    <location>
        <begin position="85"/>
        <end position="101"/>
    </location>
</feature>